<evidence type="ECO:0000256" key="2">
    <source>
        <dbReference type="ARBA" id="ARBA00006375"/>
    </source>
</evidence>
<dbReference type="PANTHER" id="PTHR45618">
    <property type="entry name" value="MITOCHONDRIAL DICARBOXYLATE CARRIER-RELATED"/>
    <property type="match status" value="1"/>
</dbReference>
<evidence type="ECO:0000313" key="12">
    <source>
        <dbReference type="Proteomes" id="UP000601435"/>
    </source>
</evidence>
<keyword evidence="12" id="KW-1185">Reference proteome</keyword>
<dbReference type="Gene3D" id="1.50.40.10">
    <property type="entry name" value="Mitochondrial carrier domain"/>
    <property type="match status" value="1"/>
</dbReference>
<evidence type="ECO:0000256" key="4">
    <source>
        <dbReference type="ARBA" id="ARBA00022692"/>
    </source>
</evidence>
<keyword evidence="3 9" id="KW-0813">Transport</keyword>
<keyword evidence="5" id="KW-0677">Repeat</keyword>
<evidence type="ECO:0000256" key="5">
    <source>
        <dbReference type="ARBA" id="ARBA00022737"/>
    </source>
</evidence>
<dbReference type="OrthoDB" id="756301at2759"/>
<evidence type="ECO:0000256" key="6">
    <source>
        <dbReference type="ARBA" id="ARBA00022989"/>
    </source>
</evidence>
<evidence type="ECO:0000313" key="11">
    <source>
        <dbReference type="EMBL" id="CAE7847358.1"/>
    </source>
</evidence>
<keyword evidence="4 8" id="KW-0812">Transmembrane</keyword>
<evidence type="ECO:0000256" key="8">
    <source>
        <dbReference type="PROSITE-ProRule" id="PRU00282"/>
    </source>
</evidence>
<organism evidence="11 12">
    <name type="scientific">Symbiodinium necroappetens</name>
    <dbReference type="NCBI Taxonomy" id="1628268"/>
    <lineage>
        <taxon>Eukaryota</taxon>
        <taxon>Sar</taxon>
        <taxon>Alveolata</taxon>
        <taxon>Dinophyceae</taxon>
        <taxon>Suessiales</taxon>
        <taxon>Symbiodiniaceae</taxon>
        <taxon>Symbiodinium</taxon>
    </lineage>
</organism>
<comment type="subcellular location">
    <subcellularLocation>
        <location evidence="1">Membrane</location>
        <topology evidence="1">Multi-pass membrane protein</topology>
    </subcellularLocation>
</comment>
<dbReference type="SUPFAM" id="SSF103506">
    <property type="entry name" value="Mitochondrial carrier"/>
    <property type="match status" value="1"/>
</dbReference>
<dbReference type="InterPro" id="IPR018108">
    <property type="entry name" value="MCP_transmembrane"/>
</dbReference>
<accession>A0A813A114</accession>
<proteinExistence type="inferred from homology"/>
<dbReference type="InterPro" id="IPR023395">
    <property type="entry name" value="MCP_dom_sf"/>
</dbReference>
<dbReference type="EMBL" id="CAJNJA010052616">
    <property type="protein sequence ID" value="CAE7847358.1"/>
    <property type="molecule type" value="Genomic_DNA"/>
</dbReference>
<protein>
    <submittedName>
        <fullName evidence="11">DTC protein</fullName>
    </submittedName>
</protein>
<feature type="repeat" description="Solcar" evidence="8">
    <location>
        <begin position="26"/>
        <end position="116"/>
    </location>
</feature>
<dbReference type="Proteomes" id="UP000601435">
    <property type="component" value="Unassembled WGS sequence"/>
</dbReference>
<gene>
    <name evidence="11" type="primary">DTC</name>
    <name evidence="11" type="ORF">SNEC2469_LOCUS26135</name>
</gene>
<sequence length="122" mass="13309">MGLNFGMLAFNSKAKEQLAAMGFEKGGNVQVFGAAFAGGFFGSVFSLPFDFVKTQLQKMKPDPSTGEMPFKGPLDCALKTLRASPLRFYSGFPVYFARTGPISTITLIVQDRIKKLWAALDL</sequence>
<dbReference type="GO" id="GO:0016020">
    <property type="term" value="C:membrane"/>
    <property type="evidence" value="ECO:0007669"/>
    <property type="project" value="UniProtKB-SubCell"/>
</dbReference>
<evidence type="ECO:0000256" key="9">
    <source>
        <dbReference type="RuleBase" id="RU000488"/>
    </source>
</evidence>
<evidence type="ECO:0000256" key="3">
    <source>
        <dbReference type="ARBA" id="ARBA00022448"/>
    </source>
</evidence>
<name>A0A813A114_9DINO</name>
<evidence type="ECO:0000256" key="10">
    <source>
        <dbReference type="SAM" id="Phobius"/>
    </source>
</evidence>
<dbReference type="AlphaFoldDB" id="A0A813A114"/>
<keyword evidence="6 10" id="KW-1133">Transmembrane helix</keyword>
<dbReference type="Pfam" id="PF00153">
    <property type="entry name" value="Mito_carr"/>
    <property type="match status" value="1"/>
</dbReference>
<dbReference type="InterPro" id="IPR050391">
    <property type="entry name" value="Mito_Metabolite_Transporter"/>
</dbReference>
<evidence type="ECO:0000256" key="7">
    <source>
        <dbReference type="ARBA" id="ARBA00023136"/>
    </source>
</evidence>
<comment type="caution">
    <text evidence="11">The sequence shown here is derived from an EMBL/GenBank/DDBJ whole genome shotgun (WGS) entry which is preliminary data.</text>
</comment>
<keyword evidence="7 8" id="KW-0472">Membrane</keyword>
<feature type="transmembrane region" description="Helical" evidence="10">
    <location>
        <begin position="31"/>
        <end position="52"/>
    </location>
</feature>
<reference evidence="11" key="1">
    <citation type="submission" date="2021-02" db="EMBL/GenBank/DDBJ databases">
        <authorList>
            <person name="Dougan E. K."/>
            <person name="Rhodes N."/>
            <person name="Thang M."/>
            <person name="Chan C."/>
        </authorList>
    </citation>
    <scope>NUCLEOTIDE SEQUENCE</scope>
</reference>
<comment type="similarity">
    <text evidence="2 9">Belongs to the mitochondrial carrier (TC 2.A.29) family.</text>
</comment>
<evidence type="ECO:0000256" key="1">
    <source>
        <dbReference type="ARBA" id="ARBA00004141"/>
    </source>
</evidence>
<dbReference type="PROSITE" id="PS50920">
    <property type="entry name" value="SOLCAR"/>
    <property type="match status" value="1"/>
</dbReference>